<dbReference type="Pfam" id="PF00366">
    <property type="entry name" value="Ribosomal_S17"/>
    <property type="match status" value="1"/>
</dbReference>
<dbReference type="Proteomes" id="UP001201020">
    <property type="component" value="Chromosome"/>
</dbReference>
<proteinExistence type="inferred from homology"/>
<name>A0A9Y1BIK7_9ARCH</name>
<dbReference type="GO" id="GO:0006412">
    <property type="term" value="P:translation"/>
    <property type="evidence" value="ECO:0007669"/>
    <property type="project" value="UniProtKB-UniRule"/>
</dbReference>
<evidence type="ECO:0000256" key="7">
    <source>
        <dbReference type="HAMAP-Rule" id="MF_01345"/>
    </source>
</evidence>
<dbReference type="PANTHER" id="PTHR10744:SF9">
    <property type="entry name" value="40S RIBOSOMAL PROTEIN S11-RELATED"/>
    <property type="match status" value="1"/>
</dbReference>
<dbReference type="PROSITE" id="PS00056">
    <property type="entry name" value="RIBOSOMAL_S17"/>
    <property type="match status" value="1"/>
</dbReference>
<reference evidence="9" key="1">
    <citation type="journal article" date="2022" name="Nat. Microbiol.">
        <title>Unique mobile elements and scalable gene flow at the prokaryote-eukaryote boundary revealed by circularized Asgard archaea genomes.</title>
        <authorList>
            <person name="Wu F."/>
            <person name="Speth D.R."/>
            <person name="Philosof A."/>
            <person name="Cremiere A."/>
            <person name="Narayanan A."/>
            <person name="Barco R.A."/>
            <person name="Connon S.A."/>
            <person name="Amend J.P."/>
            <person name="Antoshechkin I.A."/>
            <person name="Orphan V.J."/>
        </authorList>
    </citation>
    <scope>NUCLEOTIDE SEQUENCE</scope>
    <source>
        <strain evidence="9">PM71</strain>
    </source>
</reference>
<dbReference type="InterPro" id="IPR000266">
    <property type="entry name" value="Ribosomal_uS17"/>
</dbReference>
<dbReference type="GO" id="GO:0022627">
    <property type="term" value="C:cytosolic small ribosomal subunit"/>
    <property type="evidence" value="ECO:0007669"/>
    <property type="project" value="UniProtKB-UniRule"/>
</dbReference>
<dbReference type="NCBIfam" id="TIGR03630">
    <property type="entry name" value="uS17_arch"/>
    <property type="match status" value="1"/>
</dbReference>
<dbReference type="InterPro" id="IPR028333">
    <property type="entry name" value="Ribosomal_uS17_arc/euk"/>
</dbReference>
<comment type="function">
    <text evidence="7">One of the primary rRNA binding proteins, it binds specifically to the 5'-end of 16S ribosomal RNA.</text>
</comment>
<dbReference type="GO" id="GO:0019843">
    <property type="term" value="F:rRNA binding"/>
    <property type="evidence" value="ECO:0007669"/>
    <property type="project" value="UniProtKB-UniRule"/>
</dbReference>
<evidence type="ECO:0000313" key="9">
    <source>
        <dbReference type="EMBL" id="UJG39768.1"/>
    </source>
</evidence>
<dbReference type="InterPro" id="IPR019979">
    <property type="entry name" value="Ribosomal_uS17_CS"/>
</dbReference>
<evidence type="ECO:0000256" key="4">
    <source>
        <dbReference type="ARBA" id="ARBA00022884"/>
    </source>
</evidence>
<dbReference type="CDD" id="cd00364">
    <property type="entry name" value="Ribosomal_uS17"/>
    <property type="match status" value="1"/>
</dbReference>
<keyword evidence="6 7" id="KW-0687">Ribonucleoprotein</keyword>
<dbReference type="PRINTS" id="PR00973">
    <property type="entry name" value="RIBOSOMALS17"/>
</dbReference>
<dbReference type="HAMAP" id="MF_01345_A">
    <property type="entry name" value="Ribosomal_uS17_A"/>
    <property type="match status" value="1"/>
</dbReference>
<evidence type="ECO:0000256" key="3">
    <source>
        <dbReference type="ARBA" id="ARBA00022730"/>
    </source>
</evidence>
<dbReference type="InterPro" id="IPR019978">
    <property type="entry name" value="Ribosomal_uS17_archaeal"/>
</dbReference>
<organism evidence="9">
    <name type="scientific">Candidatus Heimdallarchaeum aukensis</name>
    <dbReference type="NCBI Taxonomy" id="2876573"/>
    <lineage>
        <taxon>Archaea</taxon>
        <taxon>Promethearchaeati</taxon>
        <taxon>Candidatus Heimdallarchaeota</taxon>
        <taxon>Candidatus Heimdallarchaeia (ex Rinke et al. 2021) (nom. nud.)</taxon>
        <taxon>Candidatus Heimdallarchaeales</taxon>
        <taxon>Candidatus Heimdallarchaeaceae</taxon>
        <taxon>Candidatus Heimdallarchaeum</taxon>
    </lineage>
</organism>
<gene>
    <name evidence="7" type="primary">rps17</name>
    <name evidence="9" type="ORF">K9W45_07835</name>
</gene>
<dbReference type="EMBL" id="CP084166">
    <property type="protein sequence ID" value="UJG39768.1"/>
    <property type="molecule type" value="Genomic_DNA"/>
</dbReference>
<dbReference type="NCBIfam" id="NF006345">
    <property type="entry name" value="PRK08572.1"/>
    <property type="match status" value="1"/>
</dbReference>
<dbReference type="FunFam" id="2.40.50.1000:FF:000005">
    <property type="entry name" value="30S ribosomal protein S17"/>
    <property type="match status" value="1"/>
</dbReference>
<sequence length="112" mass="12850">MSSKVRNIGIDVEPPTTTCDDPRCPFHGKLPVRGRIFVGRVVSDKMRRTVVIRRDFLRYVKKYKRYQREHGKISAHNPPCLNVKEGDLVRAAECRPLSKTVSFVVIEKLKSA</sequence>
<keyword evidence="3 7" id="KW-0699">rRNA-binding</keyword>
<evidence type="ECO:0000256" key="1">
    <source>
        <dbReference type="ARBA" id="ARBA00010254"/>
    </source>
</evidence>
<dbReference type="InterPro" id="IPR012340">
    <property type="entry name" value="NA-bd_OB-fold"/>
</dbReference>
<evidence type="ECO:0000256" key="8">
    <source>
        <dbReference type="RuleBase" id="RU003872"/>
    </source>
</evidence>
<dbReference type="SUPFAM" id="SSF50249">
    <property type="entry name" value="Nucleic acid-binding proteins"/>
    <property type="match status" value="1"/>
</dbReference>
<evidence type="ECO:0000256" key="2">
    <source>
        <dbReference type="ARBA" id="ARBA00011458"/>
    </source>
</evidence>
<keyword evidence="4 7" id="KW-0694">RNA-binding</keyword>
<accession>A0A9Y1BIK7</accession>
<comment type="similarity">
    <text evidence="1 7 8">Belongs to the universal ribosomal protein uS17 family.</text>
</comment>
<dbReference type="PANTHER" id="PTHR10744">
    <property type="entry name" value="40S RIBOSOMAL PROTEIN S11 FAMILY MEMBER"/>
    <property type="match status" value="1"/>
</dbReference>
<comment type="subunit">
    <text evidence="2 7">Part of the 30S ribosomal subunit.</text>
</comment>
<dbReference type="AlphaFoldDB" id="A0A9Y1BIK7"/>
<dbReference type="GO" id="GO:0003735">
    <property type="term" value="F:structural constituent of ribosome"/>
    <property type="evidence" value="ECO:0007669"/>
    <property type="project" value="UniProtKB-UniRule"/>
</dbReference>
<dbReference type="Gene3D" id="2.40.50.1000">
    <property type="match status" value="1"/>
</dbReference>
<protein>
    <recommendedName>
        <fullName evidence="7">Small ribosomal subunit protein uS17</fullName>
    </recommendedName>
</protein>
<evidence type="ECO:0000256" key="6">
    <source>
        <dbReference type="ARBA" id="ARBA00023274"/>
    </source>
</evidence>
<evidence type="ECO:0000256" key="5">
    <source>
        <dbReference type="ARBA" id="ARBA00022980"/>
    </source>
</evidence>
<keyword evidence="5 7" id="KW-0689">Ribosomal protein</keyword>